<comment type="catalytic activity">
    <reaction evidence="5">
        <text>O-phospho-L-tyrosyl-[protein] + H2O = L-tyrosyl-[protein] + phosphate</text>
        <dbReference type="Rhea" id="RHEA:10684"/>
        <dbReference type="Rhea" id="RHEA-COMP:10136"/>
        <dbReference type="Rhea" id="RHEA-COMP:20101"/>
        <dbReference type="ChEBI" id="CHEBI:15377"/>
        <dbReference type="ChEBI" id="CHEBI:43474"/>
        <dbReference type="ChEBI" id="CHEBI:46858"/>
        <dbReference type="ChEBI" id="CHEBI:61978"/>
        <dbReference type="EC" id="3.1.3.48"/>
    </reaction>
</comment>
<proteinExistence type="inferred from homology"/>
<organism evidence="8 9">
    <name type="scientific">Candidatus Limosilactobacillus merdipullorum</name>
    <dbReference type="NCBI Taxonomy" id="2838653"/>
    <lineage>
        <taxon>Bacteria</taxon>
        <taxon>Bacillati</taxon>
        <taxon>Bacillota</taxon>
        <taxon>Bacilli</taxon>
        <taxon>Lactobacillales</taxon>
        <taxon>Lactobacillaceae</taxon>
        <taxon>Limosilactobacillus</taxon>
    </lineage>
</organism>
<feature type="active site" description="Nucleophile" evidence="6">
    <location>
        <position position="13"/>
    </location>
</feature>
<evidence type="ECO:0000256" key="6">
    <source>
        <dbReference type="PIRSR" id="PIRSR617867-1"/>
    </source>
</evidence>
<reference evidence="8" key="1">
    <citation type="journal article" date="2021" name="PeerJ">
        <title>Extensive microbial diversity within the chicken gut microbiome revealed by metagenomics and culture.</title>
        <authorList>
            <person name="Gilroy R."/>
            <person name="Ravi A."/>
            <person name="Getino M."/>
            <person name="Pursley I."/>
            <person name="Horton D.L."/>
            <person name="Alikhan N.F."/>
            <person name="Baker D."/>
            <person name="Gharbi K."/>
            <person name="Hall N."/>
            <person name="Watson M."/>
            <person name="Adriaenssens E.M."/>
            <person name="Foster-Nyarko E."/>
            <person name="Jarju S."/>
            <person name="Secka A."/>
            <person name="Antonio M."/>
            <person name="Oren A."/>
            <person name="Chaudhuri R.R."/>
            <person name="La Ragione R."/>
            <person name="Hildebrand F."/>
            <person name="Pallen M.J."/>
        </authorList>
    </citation>
    <scope>NUCLEOTIDE SEQUENCE</scope>
    <source>
        <strain evidence="8">ChiHejej3B27-2180</strain>
    </source>
</reference>
<evidence type="ECO:0000256" key="5">
    <source>
        <dbReference type="ARBA" id="ARBA00051722"/>
    </source>
</evidence>
<feature type="domain" description="Phosphotyrosine protein phosphatase I" evidence="7">
    <location>
        <begin position="1"/>
        <end position="148"/>
    </location>
</feature>
<dbReference type="EC" id="3.1.3.48" evidence="2"/>
<keyword evidence="4" id="KW-0904">Protein phosphatase</keyword>
<comment type="similarity">
    <text evidence="1">Belongs to the low molecular weight phosphotyrosine protein phosphatase family.</text>
</comment>
<dbReference type="InterPro" id="IPR017867">
    <property type="entry name" value="Tyr_phospatase_low_mol_wt"/>
</dbReference>
<dbReference type="PANTHER" id="PTHR11717">
    <property type="entry name" value="LOW MOLECULAR WEIGHT PROTEIN TYROSINE PHOSPHATASE"/>
    <property type="match status" value="1"/>
</dbReference>
<dbReference type="InterPro" id="IPR023485">
    <property type="entry name" value="Ptyr_pPase"/>
</dbReference>
<gene>
    <name evidence="8" type="ORF">H9876_01015</name>
</gene>
<dbReference type="Proteomes" id="UP000886878">
    <property type="component" value="Unassembled WGS sequence"/>
</dbReference>
<dbReference type="PANTHER" id="PTHR11717:SF7">
    <property type="entry name" value="LOW MOLECULAR WEIGHT PHOSPHOTYROSINE PROTEIN PHOSPHATASE"/>
    <property type="match status" value="1"/>
</dbReference>
<evidence type="ECO:0000259" key="7">
    <source>
        <dbReference type="SMART" id="SM00226"/>
    </source>
</evidence>
<feature type="active site" description="Proton donor" evidence="6">
    <location>
        <position position="124"/>
    </location>
</feature>
<dbReference type="InterPro" id="IPR050438">
    <property type="entry name" value="LMW_PTPase"/>
</dbReference>
<dbReference type="AlphaFoldDB" id="A0A9D1QPQ3"/>
<sequence>MKILFVCLGNICRSAMAEAMFRQMVDQAGLSSQITVDSAGTSSEEEGNGPHPGARRCLEHHHISADGLVSRPLNRDDYFSADYIVGMDDMNMEDIISRAPEGHHAKLCGIFDLVPGRKGESIPDPWYTHRFEDTYNSLSIALPTWLDQLKDDLNH</sequence>
<dbReference type="CDD" id="cd16343">
    <property type="entry name" value="LMWPTP"/>
    <property type="match status" value="1"/>
</dbReference>
<dbReference type="PRINTS" id="PR00719">
    <property type="entry name" value="LMWPTPASE"/>
</dbReference>
<dbReference type="GO" id="GO:0004725">
    <property type="term" value="F:protein tyrosine phosphatase activity"/>
    <property type="evidence" value="ECO:0007669"/>
    <property type="project" value="UniProtKB-EC"/>
</dbReference>
<dbReference type="Pfam" id="PF01451">
    <property type="entry name" value="LMWPc"/>
    <property type="match status" value="1"/>
</dbReference>
<evidence type="ECO:0000256" key="3">
    <source>
        <dbReference type="ARBA" id="ARBA00022801"/>
    </source>
</evidence>
<protein>
    <recommendedName>
        <fullName evidence="2">protein-tyrosine-phosphatase</fullName>
        <ecNumber evidence="2">3.1.3.48</ecNumber>
    </recommendedName>
</protein>
<evidence type="ECO:0000313" key="9">
    <source>
        <dbReference type="Proteomes" id="UP000886878"/>
    </source>
</evidence>
<dbReference type="Gene3D" id="3.40.50.2300">
    <property type="match status" value="1"/>
</dbReference>
<dbReference type="SUPFAM" id="SSF52788">
    <property type="entry name" value="Phosphotyrosine protein phosphatases I"/>
    <property type="match status" value="1"/>
</dbReference>
<feature type="active site" description="Nucleophile" evidence="6">
    <location>
        <position position="7"/>
    </location>
</feature>
<keyword evidence="3" id="KW-0378">Hydrolase</keyword>
<evidence type="ECO:0000256" key="1">
    <source>
        <dbReference type="ARBA" id="ARBA00011063"/>
    </source>
</evidence>
<comment type="caution">
    <text evidence="8">The sequence shown here is derived from an EMBL/GenBank/DDBJ whole genome shotgun (WGS) entry which is preliminary data.</text>
</comment>
<reference evidence="8" key="2">
    <citation type="submission" date="2021-04" db="EMBL/GenBank/DDBJ databases">
        <authorList>
            <person name="Gilroy R."/>
        </authorList>
    </citation>
    <scope>NUCLEOTIDE SEQUENCE</scope>
    <source>
        <strain evidence="8">ChiHejej3B27-2180</strain>
    </source>
</reference>
<evidence type="ECO:0000256" key="4">
    <source>
        <dbReference type="ARBA" id="ARBA00022912"/>
    </source>
</evidence>
<evidence type="ECO:0000256" key="2">
    <source>
        <dbReference type="ARBA" id="ARBA00013064"/>
    </source>
</evidence>
<evidence type="ECO:0000313" key="8">
    <source>
        <dbReference type="EMBL" id="HIW69952.1"/>
    </source>
</evidence>
<name>A0A9D1QPQ3_9LACO</name>
<dbReference type="InterPro" id="IPR036196">
    <property type="entry name" value="Ptyr_pPase_sf"/>
</dbReference>
<dbReference type="EMBL" id="DXGK01000022">
    <property type="protein sequence ID" value="HIW69952.1"/>
    <property type="molecule type" value="Genomic_DNA"/>
</dbReference>
<accession>A0A9D1QPQ3</accession>
<dbReference type="SMART" id="SM00226">
    <property type="entry name" value="LMWPc"/>
    <property type="match status" value="1"/>
</dbReference>